<dbReference type="Proteomes" id="UP001346149">
    <property type="component" value="Unassembled WGS sequence"/>
</dbReference>
<dbReference type="AlphaFoldDB" id="A0AAN7M0V9"/>
<comment type="caution">
    <text evidence="3">The sequence shown here is derived from an EMBL/GenBank/DDBJ whole genome shotgun (WGS) entry which is preliminary data.</text>
</comment>
<dbReference type="InterPro" id="IPR001128">
    <property type="entry name" value="Cyt_P450"/>
</dbReference>
<dbReference type="InterPro" id="IPR052844">
    <property type="entry name" value="Leaf_Dev_Regulator"/>
</dbReference>
<feature type="compositionally biased region" description="Low complexity" evidence="2">
    <location>
        <begin position="390"/>
        <end position="403"/>
    </location>
</feature>
<evidence type="ECO:0000256" key="2">
    <source>
        <dbReference type="SAM" id="MobiDB-lite"/>
    </source>
</evidence>
<name>A0AAN7M0V9_TRANT</name>
<dbReference type="Pfam" id="PF00067">
    <property type="entry name" value="p450"/>
    <property type="match status" value="1"/>
</dbReference>
<feature type="compositionally biased region" description="Low complexity" evidence="2">
    <location>
        <begin position="73"/>
        <end position="87"/>
    </location>
</feature>
<dbReference type="PANTHER" id="PTHR47214:SF3">
    <property type="entry name" value="TRANSCRIPTION FACTOR AS1"/>
    <property type="match status" value="1"/>
</dbReference>
<feature type="region of interest" description="Disordered" evidence="2">
    <location>
        <begin position="386"/>
        <end position="430"/>
    </location>
</feature>
<feature type="region of interest" description="Disordered" evidence="2">
    <location>
        <begin position="65"/>
        <end position="87"/>
    </location>
</feature>
<organism evidence="3 4">
    <name type="scientific">Trapa natans</name>
    <name type="common">Water chestnut</name>
    <dbReference type="NCBI Taxonomy" id="22666"/>
    <lineage>
        <taxon>Eukaryota</taxon>
        <taxon>Viridiplantae</taxon>
        <taxon>Streptophyta</taxon>
        <taxon>Embryophyta</taxon>
        <taxon>Tracheophyta</taxon>
        <taxon>Spermatophyta</taxon>
        <taxon>Magnoliopsida</taxon>
        <taxon>eudicotyledons</taxon>
        <taxon>Gunneridae</taxon>
        <taxon>Pentapetalae</taxon>
        <taxon>rosids</taxon>
        <taxon>malvids</taxon>
        <taxon>Myrtales</taxon>
        <taxon>Lythraceae</taxon>
        <taxon>Trapa</taxon>
    </lineage>
</organism>
<dbReference type="InterPro" id="IPR036396">
    <property type="entry name" value="Cyt_P450_sf"/>
</dbReference>
<dbReference type="PANTHER" id="PTHR47214">
    <property type="entry name" value="PROTEIN ROUGH SHEATH 2 HOMOLOG"/>
    <property type="match status" value="1"/>
</dbReference>
<evidence type="ECO:0000313" key="4">
    <source>
        <dbReference type="Proteomes" id="UP001346149"/>
    </source>
</evidence>
<evidence type="ECO:0000313" key="3">
    <source>
        <dbReference type="EMBL" id="KAK4788271.1"/>
    </source>
</evidence>
<evidence type="ECO:0000256" key="1">
    <source>
        <dbReference type="SAM" id="Coils"/>
    </source>
</evidence>
<keyword evidence="4" id="KW-1185">Reference proteome</keyword>
<dbReference type="SUPFAM" id="SSF48264">
    <property type="entry name" value="Cytochrome P450"/>
    <property type="match status" value="1"/>
</dbReference>
<dbReference type="Gene3D" id="1.10.630.10">
    <property type="entry name" value="Cytochrome P450"/>
    <property type="match status" value="1"/>
</dbReference>
<accession>A0AAN7M0V9</accession>
<protein>
    <submittedName>
        <fullName evidence="3">Uncharacterized protein</fullName>
    </submittedName>
</protein>
<sequence length="430" mass="47247">MATSNGVYLHTNAPSSAPAHLPPWLSNPGSSASSCPPSSPSVILSLCPTTVSACPIPWLQSESGGMDNPSLTLGSSQSHGMHSLSSSMDNTSLVSELSECCRQLEEGHRTWAAYKKESTWGLKRLELQLESEKSRRRREKMEEVEAKINALREEHRSALERIEVEYREQLAGLRKDAEAKEQKLAEQWVAKHLRLAKFLEQMGFCPRLVDSNSSRPAMEASAIFSVFHERGRSFSFPKGKAIATVCLMIFVSSRSLAHEALIQNGAVFADRPRASPTSRIVSCDHLNITSACYGPTWRSLRRNLTAEILHPSRIKSSSQARKWVLGILLDRLASTGPATAVQAVDHFQYAMFGLLALMCFGDRLDERKIKEVEATQRALRKLKPRSELFSSAGGDSLSSTSGQESEKSSSGAGGRSLRRNAATRVKCSSL</sequence>
<feature type="coiled-coil region" evidence="1">
    <location>
        <begin position="122"/>
        <end position="187"/>
    </location>
</feature>
<dbReference type="EMBL" id="JAXQNO010000011">
    <property type="protein sequence ID" value="KAK4788271.1"/>
    <property type="molecule type" value="Genomic_DNA"/>
</dbReference>
<reference evidence="3 4" key="1">
    <citation type="journal article" date="2023" name="Hortic Res">
        <title>Pangenome of water caltrop reveals structural variations and asymmetric subgenome divergence after allopolyploidization.</title>
        <authorList>
            <person name="Zhang X."/>
            <person name="Chen Y."/>
            <person name="Wang L."/>
            <person name="Yuan Y."/>
            <person name="Fang M."/>
            <person name="Shi L."/>
            <person name="Lu R."/>
            <person name="Comes H.P."/>
            <person name="Ma Y."/>
            <person name="Chen Y."/>
            <person name="Huang G."/>
            <person name="Zhou Y."/>
            <person name="Zheng Z."/>
            <person name="Qiu Y."/>
        </authorList>
    </citation>
    <scope>NUCLEOTIDE SEQUENCE [LARGE SCALE GENOMIC DNA]</scope>
    <source>
        <strain evidence="3">F231</strain>
    </source>
</reference>
<dbReference type="GO" id="GO:0004497">
    <property type="term" value="F:monooxygenase activity"/>
    <property type="evidence" value="ECO:0007669"/>
    <property type="project" value="InterPro"/>
</dbReference>
<gene>
    <name evidence="3" type="ORF">SAY86_019590</name>
</gene>
<proteinExistence type="predicted"/>
<dbReference type="GO" id="GO:0016705">
    <property type="term" value="F:oxidoreductase activity, acting on paired donors, with incorporation or reduction of molecular oxygen"/>
    <property type="evidence" value="ECO:0007669"/>
    <property type="project" value="InterPro"/>
</dbReference>
<dbReference type="GO" id="GO:0020037">
    <property type="term" value="F:heme binding"/>
    <property type="evidence" value="ECO:0007669"/>
    <property type="project" value="InterPro"/>
</dbReference>
<dbReference type="GO" id="GO:0005506">
    <property type="term" value="F:iron ion binding"/>
    <property type="evidence" value="ECO:0007669"/>
    <property type="project" value="InterPro"/>
</dbReference>
<keyword evidence="1" id="KW-0175">Coiled coil</keyword>